<sequence>MASKKTKVDTWIKCAPKSCPGHYYLFNTSTGETKWISSEIEQTSAKNERTPKLPVLKTPAQDRLKRLQASLVINPLKSPVSRYTRTSRQIELNPKISNTTKTRVSNNLNVVSSTITTCVEKAKTQTSTPVPVKCKSLVEQDLPQKMLKIPESADTLETSTHSRSKPSEHLYVKTSSDFTANLKNKIKEFYRRDVDVIIGKSSESDKSIAKVSSRNTHKTVNALKDFNAIKSNSLNELRFSTDVVVYKKGTANRRLKHLMESLQRSSSEAELNVLSDFGSTSNNNIKNTESFNNAIILTDDELMDWEPIDNAEIKETSATGSSVLSSPKERFENITNSTYDSVGDIYDIVNKNLLRISAERNKDRTNNNNRWLSQNYYFVLDTNVLLRHLSFIEDLSNFRLCDTEGTILFIPYCVLQELDKLKQRSGRQEGVKTLAVRAIKYLNEKFESKSQHLQAQSAIDERRHLIRITSPDDSIINTCLQVKEHIKNAMLLTEDINLRNKAICNNISVTTKSDLLTKHTKFFKKCTSVEKSS</sequence>
<accession>A0A1A9WQZ5</accession>
<dbReference type="GO" id="GO:0005634">
    <property type="term" value="C:nucleus"/>
    <property type="evidence" value="ECO:0007669"/>
    <property type="project" value="TreeGrafter"/>
</dbReference>
<dbReference type="Pfam" id="PF13638">
    <property type="entry name" value="PIN_4"/>
    <property type="match status" value="1"/>
</dbReference>
<reference evidence="2" key="2">
    <citation type="submission" date="2020-05" db="UniProtKB">
        <authorList>
            <consortium name="EnsemblMetazoa"/>
        </authorList>
    </citation>
    <scope>IDENTIFICATION</scope>
    <source>
        <strain evidence="2">IAEA</strain>
    </source>
</reference>
<dbReference type="CDD" id="cd18727">
    <property type="entry name" value="PIN_Swt1-like"/>
    <property type="match status" value="1"/>
</dbReference>
<dbReference type="InterPro" id="IPR052626">
    <property type="entry name" value="SWT1_Regulator"/>
</dbReference>
<feature type="domain" description="PIN" evidence="1">
    <location>
        <begin position="376"/>
        <end position="500"/>
    </location>
</feature>
<organism evidence="2 3">
    <name type="scientific">Glossina brevipalpis</name>
    <dbReference type="NCBI Taxonomy" id="37001"/>
    <lineage>
        <taxon>Eukaryota</taxon>
        <taxon>Metazoa</taxon>
        <taxon>Ecdysozoa</taxon>
        <taxon>Arthropoda</taxon>
        <taxon>Hexapoda</taxon>
        <taxon>Insecta</taxon>
        <taxon>Pterygota</taxon>
        <taxon>Neoptera</taxon>
        <taxon>Endopterygota</taxon>
        <taxon>Diptera</taxon>
        <taxon>Brachycera</taxon>
        <taxon>Muscomorpha</taxon>
        <taxon>Hippoboscoidea</taxon>
        <taxon>Glossinidae</taxon>
        <taxon>Glossina</taxon>
    </lineage>
</organism>
<evidence type="ECO:0000259" key="1">
    <source>
        <dbReference type="SMART" id="SM00670"/>
    </source>
</evidence>
<dbReference type="EnsemblMetazoa" id="GBRI028922-RA">
    <property type="protein sequence ID" value="GBRI028922-PA"/>
    <property type="gene ID" value="GBRI028922"/>
</dbReference>
<dbReference type="PANTHER" id="PTHR16161:SF0">
    <property type="entry name" value="TRANSCRIPTIONAL PROTEIN SWT1"/>
    <property type="match status" value="1"/>
</dbReference>
<dbReference type="Gene3D" id="3.40.50.1010">
    <property type="entry name" value="5'-nuclease"/>
    <property type="match status" value="1"/>
</dbReference>
<dbReference type="InterPro" id="IPR029060">
    <property type="entry name" value="PIN-like_dom_sf"/>
</dbReference>
<dbReference type="PANTHER" id="PTHR16161">
    <property type="entry name" value="TRANSCRIPTIONAL PROTEIN SWT1"/>
    <property type="match status" value="1"/>
</dbReference>
<dbReference type="SMART" id="SM00670">
    <property type="entry name" value="PINc"/>
    <property type="match status" value="1"/>
</dbReference>
<dbReference type="AlphaFoldDB" id="A0A1A9WQZ5"/>
<dbReference type="Proteomes" id="UP000091820">
    <property type="component" value="Unassembled WGS sequence"/>
</dbReference>
<dbReference type="VEuPathDB" id="VectorBase:GBRI028922"/>
<keyword evidence="3" id="KW-1185">Reference proteome</keyword>
<name>A0A1A9WQZ5_9MUSC</name>
<evidence type="ECO:0000313" key="3">
    <source>
        <dbReference type="Proteomes" id="UP000091820"/>
    </source>
</evidence>
<proteinExistence type="predicted"/>
<dbReference type="SUPFAM" id="SSF88723">
    <property type="entry name" value="PIN domain-like"/>
    <property type="match status" value="1"/>
</dbReference>
<protein>
    <submittedName>
        <fullName evidence="2">PINc domain-containing protein</fullName>
    </submittedName>
</protein>
<evidence type="ECO:0000313" key="2">
    <source>
        <dbReference type="EnsemblMetazoa" id="GBRI028922-PA"/>
    </source>
</evidence>
<dbReference type="InterPro" id="IPR002716">
    <property type="entry name" value="PIN_dom"/>
</dbReference>
<reference evidence="3" key="1">
    <citation type="submission" date="2014-03" db="EMBL/GenBank/DDBJ databases">
        <authorList>
            <person name="Aksoy S."/>
            <person name="Warren W."/>
            <person name="Wilson R.K."/>
        </authorList>
    </citation>
    <scope>NUCLEOTIDE SEQUENCE [LARGE SCALE GENOMIC DNA]</scope>
    <source>
        <strain evidence="3">IAEA</strain>
    </source>
</reference>